<dbReference type="GO" id="GO:0000338">
    <property type="term" value="P:protein deneddylation"/>
    <property type="evidence" value="ECO:0007669"/>
    <property type="project" value="EnsemblFungi"/>
</dbReference>
<name>A0A137PDB4_CONC2</name>
<sequence length="335" mass="38352">MNSKDIGFKTFLHENKVEIIESIESQFIYKYDKDLIDSLMKEKPWKKDPHYFQAVHISVLALIKMLTHAKSGGNIEVMGIMQGKVYPNIMVITDVFSLPVEGTETRVNAANEANEYMIDYLTRIKEVGRLENAIGWYHSHPGYGCWLSGIDVSTQTMNQTFQDPFLAIVVDPIRTLSTGKVELGAFRTFPENYTPSESFKSEDTNIPLNKVEDFGVHHSKYYPVKVSYFKSHLDNYIIDQLWSKYWVETLTKSSLFVNRQYHTNQLADLGTKFQRLDSYSLFNDFSRFDSKPSNGKGSNSTPIDKVAQSANLINNELSQGLMSQMIKSTLFPQKD</sequence>
<keyword evidence="8" id="KW-0862">Zinc</keyword>
<evidence type="ECO:0000313" key="11">
    <source>
        <dbReference type="EMBL" id="KXN72994.1"/>
    </source>
</evidence>
<dbReference type="OrthoDB" id="605656at2759"/>
<dbReference type="OMA" id="VEQNEMR"/>
<dbReference type="EMBL" id="KQ964443">
    <property type="protein sequence ID" value="KXN72994.1"/>
    <property type="molecule type" value="Genomic_DNA"/>
</dbReference>
<dbReference type="GO" id="GO:0006508">
    <property type="term" value="P:proteolysis"/>
    <property type="evidence" value="ECO:0007669"/>
    <property type="project" value="UniProtKB-KW"/>
</dbReference>
<dbReference type="SMART" id="SM00232">
    <property type="entry name" value="JAB_MPN"/>
    <property type="match status" value="1"/>
</dbReference>
<evidence type="ECO:0000256" key="4">
    <source>
        <dbReference type="ARBA" id="ARBA00022670"/>
    </source>
</evidence>
<dbReference type="SUPFAM" id="SSF102712">
    <property type="entry name" value="JAB1/MPN domain"/>
    <property type="match status" value="1"/>
</dbReference>
<keyword evidence="12" id="KW-1185">Reference proteome</keyword>
<keyword evidence="5" id="KW-0479">Metal-binding</keyword>
<evidence type="ECO:0000259" key="10">
    <source>
        <dbReference type="PROSITE" id="PS50249"/>
    </source>
</evidence>
<keyword evidence="9" id="KW-0482">Metalloprotease</keyword>
<comment type="similarity">
    <text evidence="1">Belongs to the peptidase M67A family. CSN5 subfamily.</text>
</comment>
<evidence type="ECO:0000256" key="6">
    <source>
        <dbReference type="ARBA" id="ARBA00022790"/>
    </source>
</evidence>
<dbReference type="Pfam" id="PF18323">
    <property type="entry name" value="CSN5_C"/>
    <property type="match status" value="1"/>
</dbReference>
<evidence type="ECO:0000256" key="3">
    <source>
        <dbReference type="ARBA" id="ARBA00014880"/>
    </source>
</evidence>
<dbReference type="FunFam" id="3.40.140.10:FF:000003">
    <property type="entry name" value="COP9 signalosome complex subunit 5"/>
    <property type="match status" value="1"/>
</dbReference>
<dbReference type="PANTHER" id="PTHR10410">
    <property type="entry name" value="EUKARYOTIC TRANSLATION INITIATION FACTOR 3 -RELATED"/>
    <property type="match status" value="1"/>
</dbReference>
<feature type="domain" description="MPN" evidence="10">
    <location>
        <begin position="55"/>
        <end position="192"/>
    </location>
</feature>
<keyword evidence="6" id="KW-0736">Signalosome</keyword>
<evidence type="ECO:0000256" key="5">
    <source>
        <dbReference type="ARBA" id="ARBA00022723"/>
    </source>
</evidence>
<comment type="subunit">
    <text evidence="2">Component of the COP9 signalosome (CSN) complex.</text>
</comment>
<dbReference type="Proteomes" id="UP000070444">
    <property type="component" value="Unassembled WGS sequence"/>
</dbReference>
<protein>
    <recommendedName>
        <fullName evidence="3">COP9 signalosome complex subunit 5</fullName>
    </recommendedName>
</protein>
<dbReference type="Pfam" id="PF01398">
    <property type="entry name" value="JAB"/>
    <property type="match status" value="1"/>
</dbReference>
<accession>A0A137PDB4</accession>
<dbReference type="GO" id="GO:0008180">
    <property type="term" value="C:COP9 signalosome"/>
    <property type="evidence" value="ECO:0007669"/>
    <property type="project" value="UniProtKB-KW"/>
</dbReference>
<dbReference type="Gene3D" id="3.40.140.10">
    <property type="entry name" value="Cytidine Deaminase, domain 2"/>
    <property type="match status" value="1"/>
</dbReference>
<dbReference type="InterPro" id="IPR037518">
    <property type="entry name" value="MPN"/>
</dbReference>
<proteinExistence type="inferred from homology"/>
<dbReference type="PROSITE" id="PS50249">
    <property type="entry name" value="MPN"/>
    <property type="match status" value="1"/>
</dbReference>
<reference evidence="11 12" key="1">
    <citation type="journal article" date="2015" name="Genome Biol. Evol.">
        <title>Phylogenomic analyses indicate that early fungi evolved digesting cell walls of algal ancestors of land plants.</title>
        <authorList>
            <person name="Chang Y."/>
            <person name="Wang S."/>
            <person name="Sekimoto S."/>
            <person name="Aerts A.L."/>
            <person name="Choi C."/>
            <person name="Clum A."/>
            <person name="LaButti K.M."/>
            <person name="Lindquist E.A."/>
            <person name="Yee Ngan C."/>
            <person name="Ohm R.A."/>
            <person name="Salamov A.A."/>
            <person name="Grigoriev I.V."/>
            <person name="Spatafora J.W."/>
            <person name="Berbee M.L."/>
        </authorList>
    </citation>
    <scope>NUCLEOTIDE SEQUENCE [LARGE SCALE GENOMIC DNA]</scope>
    <source>
        <strain evidence="11 12">NRRL 28638</strain>
    </source>
</reference>
<keyword evidence="7" id="KW-0378">Hydrolase</keyword>
<keyword evidence="4" id="KW-0645">Protease</keyword>
<evidence type="ECO:0000256" key="7">
    <source>
        <dbReference type="ARBA" id="ARBA00022801"/>
    </source>
</evidence>
<organism evidence="11 12">
    <name type="scientific">Conidiobolus coronatus (strain ATCC 28846 / CBS 209.66 / NRRL 28638)</name>
    <name type="common">Delacroixia coronata</name>
    <dbReference type="NCBI Taxonomy" id="796925"/>
    <lineage>
        <taxon>Eukaryota</taxon>
        <taxon>Fungi</taxon>
        <taxon>Fungi incertae sedis</taxon>
        <taxon>Zoopagomycota</taxon>
        <taxon>Entomophthoromycotina</taxon>
        <taxon>Entomophthoromycetes</taxon>
        <taxon>Entomophthorales</taxon>
        <taxon>Ancylistaceae</taxon>
        <taxon>Conidiobolus</taxon>
    </lineage>
</organism>
<dbReference type="InterPro" id="IPR040961">
    <property type="entry name" value="CSN5_C"/>
</dbReference>
<dbReference type="STRING" id="796925.A0A137PDB4"/>
<evidence type="ECO:0000313" key="12">
    <source>
        <dbReference type="Proteomes" id="UP000070444"/>
    </source>
</evidence>
<dbReference type="GO" id="GO:0046872">
    <property type="term" value="F:metal ion binding"/>
    <property type="evidence" value="ECO:0007669"/>
    <property type="project" value="UniProtKB-KW"/>
</dbReference>
<dbReference type="InterPro" id="IPR050242">
    <property type="entry name" value="JAMM_MPN+_peptidase_M67A"/>
</dbReference>
<dbReference type="AlphaFoldDB" id="A0A137PDB4"/>
<evidence type="ECO:0000256" key="8">
    <source>
        <dbReference type="ARBA" id="ARBA00022833"/>
    </source>
</evidence>
<evidence type="ECO:0000256" key="1">
    <source>
        <dbReference type="ARBA" id="ARBA00006008"/>
    </source>
</evidence>
<dbReference type="GO" id="GO:0019784">
    <property type="term" value="F:deNEDDylase activity"/>
    <property type="evidence" value="ECO:0007669"/>
    <property type="project" value="EnsemblFungi"/>
</dbReference>
<evidence type="ECO:0000256" key="2">
    <source>
        <dbReference type="ARBA" id="ARBA00011098"/>
    </source>
</evidence>
<dbReference type="CDD" id="cd08069">
    <property type="entry name" value="MPN_RPN11_CSN5"/>
    <property type="match status" value="1"/>
</dbReference>
<dbReference type="InterPro" id="IPR000555">
    <property type="entry name" value="JAMM/MPN+_dom"/>
</dbReference>
<gene>
    <name evidence="11" type="ORF">CONCODRAFT_55815</name>
</gene>
<dbReference type="GO" id="GO:0008237">
    <property type="term" value="F:metallopeptidase activity"/>
    <property type="evidence" value="ECO:0007669"/>
    <property type="project" value="UniProtKB-KW"/>
</dbReference>
<evidence type="ECO:0000256" key="9">
    <source>
        <dbReference type="ARBA" id="ARBA00023049"/>
    </source>
</evidence>